<dbReference type="InterPro" id="IPR003653">
    <property type="entry name" value="Peptidase_C48_C"/>
</dbReference>
<name>A0A2U1LIY8_ARTAN</name>
<dbReference type="PANTHER" id="PTHR48449:SF1">
    <property type="entry name" value="DUF1985 DOMAIN-CONTAINING PROTEIN"/>
    <property type="match status" value="1"/>
</dbReference>
<evidence type="ECO:0000313" key="5">
    <source>
        <dbReference type="EMBL" id="PWA48967.1"/>
    </source>
</evidence>
<dbReference type="PROSITE" id="PS50600">
    <property type="entry name" value="ULP_PROTEASE"/>
    <property type="match status" value="1"/>
</dbReference>
<dbReference type="Proteomes" id="UP000245207">
    <property type="component" value="Unassembled WGS sequence"/>
</dbReference>
<proteinExistence type="inferred from homology"/>
<dbReference type="AlphaFoldDB" id="A0A2U1LIY8"/>
<dbReference type="InterPro" id="IPR015410">
    <property type="entry name" value="DUF1985"/>
</dbReference>
<dbReference type="GO" id="GO:0006508">
    <property type="term" value="P:proteolysis"/>
    <property type="evidence" value="ECO:0007669"/>
    <property type="project" value="UniProtKB-KW"/>
</dbReference>
<keyword evidence="3" id="KW-0378">Hydrolase</keyword>
<dbReference type="SUPFAM" id="SSF54001">
    <property type="entry name" value="Cysteine proteinases"/>
    <property type="match status" value="1"/>
</dbReference>
<organism evidence="5 6">
    <name type="scientific">Artemisia annua</name>
    <name type="common">Sweet wormwood</name>
    <dbReference type="NCBI Taxonomy" id="35608"/>
    <lineage>
        <taxon>Eukaryota</taxon>
        <taxon>Viridiplantae</taxon>
        <taxon>Streptophyta</taxon>
        <taxon>Embryophyta</taxon>
        <taxon>Tracheophyta</taxon>
        <taxon>Spermatophyta</taxon>
        <taxon>Magnoliopsida</taxon>
        <taxon>eudicotyledons</taxon>
        <taxon>Gunneridae</taxon>
        <taxon>Pentapetalae</taxon>
        <taxon>asterids</taxon>
        <taxon>campanulids</taxon>
        <taxon>Asterales</taxon>
        <taxon>Asteraceae</taxon>
        <taxon>Asteroideae</taxon>
        <taxon>Anthemideae</taxon>
        <taxon>Artemisiinae</taxon>
        <taxon>Artemisia</taxon>
    </lineage>
</organism>
<keyword evidence="6" id="KW-1185">Reference proteome</keyword>
<evidence type="ECO:0000313" key="6">
    <source>
        <dbReference type="Proteomes" id="UP000245207"/>
    </source>
</evidence>
<dbReference type="EMBL" id="PKPP01009140">
    <property type="protein sequence ID" value="PWA48967.1"/>
    <property type="molecule type" value="Genomic_DNA"/>
</dbReference>
<feature type="domain" description="Ubiquitin-like protease family profile" evidence="4">
    <location>
        <begin position="632"/>
        <end position="803"/>
    </location>
</feature>
<protein>
    <submittedName>
        <fullName evidence="5">Phospholipase-like protein</fullName>
    </submittedName>
</protein>
<dbReference type="PANTHER" id="PTHR48449">
    <property type="entry name" value="DUF1985 DOMAIN-CONTAINING PROTEIN"/>
    <property type="match status" value="1"/>
</dbReference>
<accession>A0A2U1LIY8</accession>
<comment type="similarity">
    <text evidence="1">Belongs to the peptidase C48 family.</text>
</comment>
<gene>
    <name evidence="5" type="ORF">CTI12_AA484520</name>
</gene>
<sequence length="822" mass="96262">MLDINLFEVRKKYIVGTTFHPCVKKYVYNSGYIGRCSHCLTLNVNIDYDSTLIVRSKLRYFSHMKNALDQPRQTLFKATCFGPWLDLTYLDNEERLVQYMLQKQVRQYDDNYDLPMVYCVNGHSFVFGRHEFCLMTGFRFGILSFRKWRSGDIPFRDRVFRDKVGQYVKNIDLLSVIEDDDVFLNLSDVDAIRVCLLLTLEFIFMGKDLGSVIDDMLLRMVEDVDEWNAFPWGEYIWRQLYDSIRNVASKNRVGNSATLANTKSKDVPTYCLSEFVSAFKIWIIETFAKSQQWWTKDDRVMPRALSWSKHRAFGKFDNFDQFFDKVNIMFMENLIIVQIITLITLVACKSIEAESQWYTESLEFFRWYTPRSPPVVKGGPYDDYWKKRVSGTHKISQVDSSVEVAKDVEVFALEVVVKDLVSRTLKLETIIQVLTSKRQKVEKDSNEKVYNGKRERETYEKFYSYKPENQDNYSIKSDAEKEIELGDVYCSQGNDFINMFQSPCIEVESPDKDGLHNGSLGNVPNEAKFKISPLKQLPHERYGPKKRRFEKVIRSPFIEVKPSKVVSLDELKNRKNILDPTMVQMLRQVRHWIEVLHRPYANLDRIYVCYKINRFLLRDGWRNCKFPWCGEITVDRTFWDSLIGLDDKCKGWLRDEVNTLIYGLLTCGILDQMIGIGRCSIPLFYANKEKYPLGWADVERVFIPINEPKTHWSLAVFHIRTGNVTFYDTQGYPQPKTRSFYLRMRETLETRLPEVLKAVDVFDQKGIDPVSYRIKFMNAEDVPRQGGLFDDCGVWVCILLFRSSRISYGNCILGSAFGPYLS</sequence>
<evidence type="ECO:0000259" key="4">
    <source>
        <dbReference type="PROSITE" id="PS50600"/>
    </source>
</evidence>
<dbReference type="InterPro" id="IPR038765">
    <property type="entry name" value="Papain-like_cys_pep_sf"/>
</dbReference>
<dbReference type="Pfam" id="PF02902">
    <property type="entry name" value="Peptidase_C48"/>
    <property type="match status" value="1"/>
</dbReference>
<comment type="caution">
    <text evidence="5">The sequence shown here is derived from an EMBL/GenBank/DDBJ whole genome shotgun (WGS) entry which is preliminary data.</text>
</comment>
<dbReference type="Pfam" id="PF09331">
    <property type="entry name" value="DUF1985"/>
    <property type="match status" value="1"/>
</dbReference>
<dbReference type="GO" id="GO:0008234">
    <property type="term" value="F:cysteine-type peptidase activity"/>
    <property type="evidence" value="ECO:0007669"/>
    <property type="project" value="InterPro"/>
</dbReference>
<dbReference type="OrthoDB" id="1930729at2759"/>
<reference evidence="5 6" key="1">
    <citation type="journal article" date="2018" name="Mol. Plant">
        <title>The genome of Artemisia annua provides insight into the evolution of Asteraceae family and artemisinin biosynthesis.</title>
        <authorList>
            <person name="Shen Q."/>
            <person name="Zhang L."/>
            <person name="Liao Z."/>
            <person name="Wang S."/>
            <person name="Yan T."/>
            <person name="Shi P."/>
            <person name="Liu M."/>
            <person name="Fu X."/>
            <person name="Pan Q."/>
            <person name="Wang Y."/>
            <person name="Lv Z."/>
            <person name="Lu X."/>
            <person name="Zhang F."/>
            <person name="Jiang W."/>
            <person name="Ma Y."/>
            <person name="Chen M."/>
            <person name="Hao X."/>
            <person name="Li L."/>
            <person name="Tang Y."/>
            <person name="Lv G."/>
            <person name="Zhou Y."/>
            <person name="Sun X."/>
            <person name="Brodelius P.E."/>
            <person name="Rose J.K.C."/>
            <person name="Tang K."/>
        </authorList>
    </citation>
    <scope>NUCLEOTIDE SEQUENCE [LARGE SCALE GENOMIC DNA]</scope>
    <source>
        <strain evidence="6">cv. Huhao1</strain>
        <tissue evidence="5">Leaf</tissue>
    </source>
</reference>
<evidence type="ECO:0000256" key="2">
    <source>
        <dbReference type="ARBA" id="ARBA00022670"/>
    </source>
</evidence>
<evidence type="ECO:0000256" key="3">
    <source>
        <dbReference type="ARBA" id="ARBA00022801"/>
    </source>
</evidence>
<keyword evidence="2" id="KW-0645">Protease</keyword>
<dbReference type="Gene3D" id="3.40.395.10">
    <property type="entry name" value="Adenoviral Proteinase, Chain A"/>
    <property type="match status" value="1"/>
</dbReference>
<evidence type="ECO:0000256" key="1">
    <source>
        <dbReference type="ARBA" id="ARBA00005234"/>
    </source>
</evidence>